<comment type="caution">
    <text evidence="3">The sequence shown here is derived from an EMBL/GenBank/DDBJ whole genome shotgun (WGS) entry which is preliminary data.</text>
</comment>
<reference evidence="3 4" key="1">
    <citation type="submission" date="2017-06" db="EMBL/GenBank/DDBJ databases">
        <title>Comparative genomic analysis of Ambrosia Fusariam Clade fungi.</title>
        <authorList>
            <person name="Stajich J.E."/>
            <person name="Carrillo J."/>
            <person name="Kijimoto T."/>
            <person name="Eskalen A."/>
            <person name="O'Donnell K."/>
            <person name="Kasson M."/>
        </authorList>
    </citation>
    <scope>NUCLEOTIDE SEQUENCE [LARGE SCALE GENOMIC DNA]</scope>
    <source>
        <strain evidence="3 4">NRRL62606</strain>
    </source>
</reference>
<proteinExistence type="predicted"/>
<dbReference type="Proteomes" id="UP000287972">
    <property type="component" value="Unassembled WGS sequence"/>
</dbReference>
<keyword evidence="2" id="KW-1133">Transmembrane helix</keyword>
<gene>
    <name evidence="3" type="ORF">CEP51_012899</name>
</gene>
<feature type="transmembrane region" description="Helical" evidence="2">
    <location>
        <begin position="309"/>
        <end position="327"/>
    </location>
</feature>
<feature type="transmembrane region" description="Helical" evidence="2">
    <location>
        <begin position="240"/>
        <end position="260"/>
    </location>
</feature>
<organism evidence="3 4">
    <name type="scientific">Fusarium floridanum</name>
    <dbReference type="NCBI Taxonomy" id="1325733"/>
    <lineage>
        <taxon>Eukaryota</taxon>
        <taxon>Fungi</taxon>
        <taxon>Dikarya</taxon>
        <taxon>Ascomycota</taxon>
        <taxon>Pezizomycotina</taxon>
        <taxon>Sordariomycetes</taxon>
        <taxon>Hypocreomycetidae</taxon>
        <taxon>Hypocreales</taxon>
        <taxon>Nectriaceae</taxon>
        <taxon>Fusarium</taxon>
        <taxon>Fusarium solani species complex</taxon>
    </lineage>
</organism>
<feature type="transmembrane region" description="Helical" evidence="2">
    <location>
        <begin position="89"/>
        <end position="111"/>
    </location>
</feature>
<evidence type="ECO:0000313" key="3">
    <source>
        <dbReference type="EMBL" id="RSL65962.1"/>
    </source>
</evidence>
<dbReference type="EMBL" id="NKCL01000506">
    <property type="protein sequence ID" value="RSL65962.1"/>
    <property type="molecule type" value="Genomic_DNA"/>
</dbReference>
<keyword evidence="2" id="KW-0812">Transmembrane</keyword>
<protein>
    <submittedName>
        <fullName evidence="3">Uncharacterized protein</fullName>
    </submittedName>
</protein>
<feature type="transmembrane region" description="Helical" evidence="2">
    <location>
        <begin position="272"/>
        <end position="297"/>
    </location>
</feature>
<feature type="region of interest" description="Disordered" evidence="1">
    <location>
        <begin position="1"/>
        <end position="45"/>
    </location>
</feature>
<accession>A0A428QKT8</accession>
<feature type="compositionally biased region" description="Basic residues" evidence="1">
    <location>
        <begin position="1"/>
        <end position="19"/>
    </location>
</feature>
<sequence>MVAKVKVKPPKAKAPKSKSKNHEGSEESGQGEAAPAGTDPGGYEEWLGRNTGSYNSSSSNATLPPIPIEWNISPTNLDSAQCPSIGGTVGWFIGSDILSIFFSVCLSFIIITLGNLGDKKKTSKGVWRTKRLWFTWLIGFTFEALGNLINAAIVVNSKDYGKLALGHVFLVYSSRPRIKIWVYAILRWWESEGDYYVMKAYFSLAVVEVMLHIMSAVFVGVTWSRYPNEPIKEYMSPVTVYMQVAAGILAFAVLLVAPIWRRSDPRLLPSYLWDFVLVFVFFGAVYAAPCAYWGMFLNLPGPLWCPPKMVGQSVVWVVFSALSSALSA</sequence>
<keyword evidence="4" id="KW-1185">Reference proteome</keyword>
<name>A0A428QKT8_9HYPO</name>
<evidence type="ECO:0000313" key="4">
    <source>
        <dbReference type="Proteomes" id="UP000287972"/>
    </source>
</evidence>
<feature type="transmembrane region" description="Helical" evidence="2">
    <location>
        <begin position="132"/>
        <end position="155"/>
    </location>
</feature>
<feature type="transmembrane region" description="Helical" evidence="2">
    <location>
        <begin position="201"/>
        <end position="220"/>
    </location>
</feature>
<keyword evidence="2" id="KW-0472">Membrane</keyword>
<evidence type="ECO:0000256" key="1">
    <source>
        <dbReference type="SAM" id="MobiDB-lite"/>
    </source>
</evidence>
<dbReference type="AlphaFoldDB" id="A0A428QKT8"/>
<feature type="compositionally biased region" description="Low complexity" evidence="1">
    <location>
        <begin position="27"/>
        <end position="37"/>
    </location>
</feature>
<evidence type="ECO:0000256" key="2">
    <source>
        <dbReference type="SAM" id="Phobius"/>
    </source>
</evidence>